<evidence type="ECO:0000256" key="3">
    <source>
        <dbReference type="PIRSR" id="PIRSR610122-1"/>
    </source>
</evidence>
<reference evidence="8 9" key="1">
    <citation type="submission" date="2018-05" db="EMBL/GenBank/DDBJ databases">
        <title>Draft genome sequence of Scytalidium lignicola DSM 105466, a ubiquitous saprotrophic fungus.</title>
        <authorList>
            <person name="Buettner E."/>
            <person name="Gebauer A.M."/>
            <person name="Hofrichter M."/>
            <person name="Liers C."/>
            <person name="Kellner H."/>
        </authorList>
    </citation>
    <scope>NUCLEOTIDE SEQUENCE [LARGE SCALE GENOMIC DNA]</scope>
    <source>
        <strain evidence="8 9">DSM 105466</strain>
    </source>
</reference>
<dbReference type="InterPro" id="IPR000590">
    <property type="entry name" value="HMG_CoA_synt_AS"/>
</dbReference>
<feature type="domain" description="Hydroxymethylglutaryl-coenzyme A synthase C-terminal" evidence="7">
    <location>
        <begin position="173"/>
        <end position="456"/>
    </location>
</feature>
<evidence type="ECO:0000259" key="6">
    <source>
        <dbReference type="Pfam" id="PF01154"/>
    </source>
</evidence>
<dbReference type="EC" id="2.3.3.10" evidence="5"/>
<evidence type="ECO:0000259" key="7">
    <source>
        <dbReference type="Pfam" id="PF08540"/>
    </source>
</evidence>
<keyword evidence="9" id="KW-1185">Reference proteome</keyword>
<dbReference type="PROSITE" id="PS01226">
    <property type="entry name" value="HMG_COA_SYNTHASE"/>
    <property type="match status" value="1"/>
</dbReference>
<organism evidence="8 9">
    <name type="scientific">Scytalidium lignicola</name>
    <name type="common">Hyphomycete</name>
    <dbReference type="NCBI Taxonomy" id="5539"/>
    <lineage>
        <taxon>Eukaryota</taxon>
        <taxon>Fungi</taxon>
        <taxon>Dikarya</taxon>
        <taxon>Ascomycota</taxon>
        <taxon>Pezizomycotina</taxon>
        <taxon>Leotiomycetes</taxon>
        <taxon>Leotiomycetes incertae sedis</taxon>
        <taxon>Scytalidium</taxon>
    </lineage>
</organism>
<feature type="active site" description="Proton donor/acceptor" evidence="3">
    <location>
        <position position="81"/>
    </location>
</feature>
<dbReference type="NCBIfam" id="TIGR01833">
    <property type="entry name" value="HMG-CoA-S_euk"/>
    <property type="match status" value="1"/>
</dbReference>
<gene>
    <name evidence="8" type="ORF">B7463_g11647</name>
</gene>
<dbReference type="OMA" id="WVESSTW"/>
<feature type="binding site" evidence="4">
    <location>
        <position position="153"/>
    </location>
    <ligand>
        <name>CoA</name>
        <dbReference type="ChEBI" id="CHEBI:57287"/>
    </ligand>
</feature>
<dbReference type="PANTHER" id="PTHR43323:SF2">
    <property type="entry name" value="HYDROXYMETHYLGLUTARYL-COA SYNTHASE"/>
    <property type="match status" value="1"/>
</dbReference>
<dbReference type="STRING" id="5539.A0A3E2GUC1"/>
<dbReference type="InterPro" id="IPR013746">
    <property type="entry name" value="HMG_CoA_synt_C_dom"/>
</dbReference>
<dbReference type="GO" id="GO:0006084">
    <property type="term" value="P:acetyl-CoA metabolic process"/>
    <property type="evidence" value="ECO:0007669"/>
    <property type="project" value="InterPro"/>
</dbReference>
<dbReference type="Pfam" id="PF01154">
    <property type="entry name" value="HMG_CoA_synt_N"/>
    <property type="match status" value="1"/>
</dbReference>
<dbReference type="OrthoDB" id="1269963at2759"/>
<feature type="domain" description="Hydroxymethylglutaryl-coenzyme A synthase N-terminal" evidence="6">
    <location>
        <begin position="11"/>
        <end position="172"/>
    </location>
</feature>
<dbReference type="AlphaFoldDB" id="A0A3E2GUC1"/>
<dbReference type="CDD" id="cd00827">
    <property type="entry name" value="init_cond_enzymes"/>
    <property type="match status" value="1"/>
</dbReference>
<dbReference type="Pfam" id="PF08540">
    <property type="entry name" value="HMG_CoA_synt_C"/>
    <property type="match status" value="1"/>
</dbReference>
<evidence type="ECO:0000313" key="8">
    <source>
        <dbReference type="EMBL" id="RFU24690.1"/>
    </source>
</evidence>
<feature type="active site" description="Proton donor/acceptor" evidence="3">
    <location>
        <position position="260"/>
    </location>
</feature>
<sequence length="457" mass="50771">MLASRRWKYTFLKMQCVDQADLEDFDGVSKGKYTIGLGQSKMGFCDDREDAYSIALTVLSSLMKKYSIDPKSIGRLEVGTETLLDKSKSCKSVLMQLFSPSGNTNIEGVDTINACYGGTNALFNAVNWIESSAWDGRDAIVVTSDIALYEKGNARPTGGAGGVAMLIGPDAPIVLDPGMRGIYMRHTYDFYKPNLKSEYPIVHGHYSVRCYTESLDACYKDYHQKRAAREGRSTRGGSSELDKKDEACTPLDIFDHLVFHSPTCKVVMKSYARLLYNDYISSPSHPAFDSVPLAFRETDYETSLTEKSIEKHFISLSKEKFNQRVQPTLQVPNMCGNMYCASVYGSLISLLCNVGSEKLQGKTIGVFSYGAGLASSLFSVTVKGDITNIIQQINLQERLDARTVLSPVVYEETCLLQEGAYQKKSYKPKGNVAALAPGTYYLTEVDDLFRRTYVIKK</sequence>
<evidence type="ECO:0000313" key="9">
    <source>
        <dbReference type="Proteomes" id="UP000258309"/>
    </source>
</evidence>
<name>A0A3E2GUC1_SCYLI</name>
<evidence type="ECO:0000256" key="5">
    <source>
        <dbReference type="RuleBase" id="RU364071"/>
    </source>
</evidence>
<feature type="binding site" evidence="4">
    <location>
        <position position="269"/>
    </location>
    <ligand>
        <name>CoA</name>
        <dbReference type="ChEBI" id="CHEBI:57287"/>
    </ligand>
</feature>
<dbReference type="FunFam" id="3.40.47.10:FF:000008">
    <property type="entry name" value="3-hydroxy-3-methylglutaryl coenzyme A synthase"/>
    <property type="match status" value="1"/>
</dbReference>
<dbReference type="Proteomes" id="UP000258309">
    <property type="component" value="Unassembled WGS sequence"/>
</dbReference>
<comment type="function">
    <text evidence="5">Catalyzes the condensation of acetyl-CoA with acetoacetyl-CoA to form HMG-CoA.</text>
</comment>
<dbReference type="Gene3D" id="3.40.47.10">
    <property type="match status" value="1"/>
</dbReference>
<evidence type="ECO:0000256" key="1">
    <source>
        <dbReference type="ARBA" id="ARBA00007061"/>
    </source>
</evidence>
<comment type="similarity">
    <text evidence="1 5">Belongs to the thiolase-like superfamily. HMG-CoA synthase family.</text>
</comment>
<dbReference type="InterPro" id="IPR016039">
    <property type="entry name" value="Thiolase-like"/>
</dbReference>
<dbReference type="SUPFAM" id="SSF53901">
    <property type="entry name" value="Thiolase-like"/>
    <property type="match status" value="2"/>
</dbReference>
<keyword evidence="2 5" id="KW-0808">Transferase</keyword>
<proteinExistence type="inferred from homology"/>
<feature type="non-terminal residue" evidence="8">
    <location>
        <position position="457"/>
    </location>
</feature>
<dbReference type="GO" id="GO:0004421">
    <property type="term" value="F:hydroxymethylglutaryl-CoA synthase activity"/>
    <property type="evidence" value="ECO:0007669"/>
    <property type="project" value="UniProtKB-EC"/>
</dbReference>
<evidence type="ECO:0000256" key="4">
    <source>
        <dbReference type="PIRSR" id="PIRSR610122-2"/>
    </source>
</evidence>
<feature type="non-terminal residue" evidence="8">
    <location>
        <position position="1"/>
    </location>
</feature>
<dbReference type="InterPro" id="IPR013528">
    <property type="entry name" value="HMG_CoA_synth_N"/>
</dbReference>
<dbReference type="GO" id="GO:0006696">
    <property type="term" value="P:ergosterol biosynthetic process"/>
    <property type="evidence" value="ECO:0007669"/>
    <property type="project" value="TreeGrafter"/>
</dbReference>
<feature type="binding site" evidence="4">
    <location>
        <position position="207"/>
    </location>
    <ligand>
        <name>CoA</name>
        <dbReference type="ChEBI" id="CHEBI:57287"/>
    </ligand>
</feature>
<dbReference type="InterPro" id="IPR010122">
    <property type="entry name" value="HMG_CoA_synthase_euk"/>
</dbReference>
<evidence type="ECO:0000256" key="2">
    <source>
        <dbReference type="ARBA" id="ARBA00022679"/>
    </source>
</evidence>
<dbReference type="EMBL" id="NCSJ02000413">
    <property type="protein sequence ID" value="RFU24690.1"/>
    <property type="molecule type" value="Genomic_DNA"/>
</dbReference>
<dbReference type="PANTHER" id="PTHR43323">
    <property type="entry name" value="3-HYDROXY-3-METHYLGLUTARYL COENZYME A SYNTHASE"/>
    <property type="match status" value="1"/>
</dbReference>
<protein>
    <recommendedName>
        <fullName evidence="5">Hydroxymethylglutaryl-CoA synthase</fullName>
        <shortName evidence="5">HMG-CoA synthase</shortName>
        <ecNumber evidence="5">2.3.3.10</ecNumber>
    </recommendedName>
    <alternativeName>
        <fullName evidence="5">3-hydroxy-3-methylglutaryl coenzyme A synthase</fullName>
    </alternativeName>
</protein>
<dbReference type="GO" id="GO:0010142">
    <property type="term" value="P:farnesyl diphosphate biosynthetic process, mevalonate pathway"/>
    <property type="evidence" value="ECO:0007669"/>
    <property type="project" value="InterPro"/>
</dbReference>
<accession>A0A3E2GUC1</accession>
<comment type="catalytic activity">
    <reaction evidence="5">
        <text>acetoacetyl-CoA + acetyl-CoA + H2O = (3S)-3-hydroxy-3-methylglutaryl-CoA + CoA + H(+)</text>
        <dbReference type="Rhea" id="RHEA:10188"/>
        <dbReference type="ChEBI" id="CHEBI:15377"/>
        <dbReference type="ChEBI" id="CHEBI:15378"/>
        <dbReference type="ChEBI" id="CHEBI:43074"/>
        <dbReference type="ChEBI" id="CHEBI:57286"/>
        <dbReference type="ChEBI" id="CHEBI:57287"/>
        <dbReference type="ChEBI" id="CHEBI:57288"/>
        <dbReference type="EC" id="2.3.3.10"/>
    </reaction>
</comment>
<feature type="binding site" evidence="4">
    <location>
        <position position="265"/>
    </location>
    <ligand>
        <name>CoA</name>
        <dbReference type="ChEBI" id="CHEBI:57287"/>
    </ligand>
</feature>
<comment type="caution">
    <text evidence="8">The sequence shown here is derived from an EMBL/GenBank/DDBJ whole genome shotgun (WGS) entry which is preliminary data.</text>
</comment>
<feature type="active site" description="Acyl-thioester intermediate" evidence="3">
    <location>
        <position position="115"/>
    </location>
</feature>